<dbReference type="GeneID" id="127362272"/>
<dbReference type="RefSeq" id="XP_051253732.1">
    <property type="nucleotide sequence ID" value="XM_051397772.1"/>
</dbReference>
<dbReference type="OrthoDB" id="6343110at2759"/>
<dbReference type="GO" id="GO:0005615">
    <property type="term" value="C:extracellular space"/>
    <property type="evidence" value="ECO:0007669"/>
    <property type="project" value="TreeGrafter"/>
</dbReference>
<feature type="chain" id="PRO_5035837920" description="Transcobalamin-like C-terminal domain-containing protein" evidence="1">
    <location>
        <begin position="23"/>
        <end position="151"/>
    </location>
</feature>
<keyword evidence="1" id="KW-0732">Signal</keyword>
<dbReference type="PANTHER" id="PTHR10559:SF18">
    <property type="entry name" value="TRANSCOBALAMIN II"/>
    <property type="match status" value="1"/>
</dbReference>
<sequence length="151" mass="16713">MTTLSTALLLLLLVSGIPAAMSHKAEAKPSDPCGPPWKDSDKTPISVLVTDSITHTPNKTYSTYVVYRGILLGGLRRLQDSTKDFTFTYTEDTNYGPFLQSVNGLPGGKQNRTYWELLVNTTKNPIIRPDVGIGCYIPNANDQIILKYTKY</sequence>
<dbReference type="Ensembl" id="ENSDLAT00005080658.1">
    <property type="protein sequence ID" value="ENSDLAP00005072936.1"/>
    <property type="gene ID" value="ENSDLAG00005029875.1"/>
</dbReference>
<reference evidence="3" key="1">
    <citation type="submission" date="2025-08" db="UniProtKB">
        <authorList>
            <consortium name="Ensembl"/>
        </authorList>
    </citation>
    <scope>IDENTIFICATION</scope>
</reference>
<dbReference type="InterPro" id="IPR051588">
    <property type="entry name" value="Cobalamin_Transport"/>
</dbReference>
<dbReference type="Pfam" id="PF14478">
    <property type="entry name" value="DUF4430"/>
    <property type="match status" value="1"/>
</dbReference>
<evidence type="ECO:0000256" key="1">
    <source>
        <dbReference type="SAM" id="SignalP"/>
    </source>
</evidence>
<dbReference type="Gene3D" id="2.170.130.30">
    <property type="match status" value="1"/>
</dbReference>
<dbReference type="RefSeq" id="XP_051253733.1">
    <property type="nucleotide sequence ID" value="XM_051397773.1"/>
</dbReference>
<proteinExistence type="predicted"/>
<dbReference type="GeneTree" id="ENSGT00390000014712"/>
<accession>A0A8P4GBD4</accession>
<organism evidence="3 4">
    <name type="scientific">Dicentrarchus labrax</name>
    <name type="common">European seabass</name>
    <name type="synonym">Morone labrax</name>
    <dbReference type="NCBI Taxonomy" id="13489"/>
    <lineage>
        <taxon>Eukaryota</taxon>
        <taxon>Metazoa</taxon>
        <taxon>Chordata</taxon>
        <taxon>Craniata</taxon>
        <taxon>Vertebrata</taxon>
        <taxon>Euteleostomi</taxon>
        <taxon>Actinopterygii</taxon>
        <taxon>Neopterygii</taxon>
        <taxon>Teleostei</taxon>
        <taxon>Neoteleostei</taxon>
        <taxon>Acanthomorphata</taxon>
        <taxon>Eupercaria</taxon>
        <taxon>Moronidae</taxon>
        <taxon>Dicentrarchus</taxon>
    </lineage>
</organism>
<dbReference type="Proteomes" id="UP000694389">
    <property type="component" value="Unassembled WGS sequence"/>
</dbReference>
<evidence type="ECO:0000259" key="2">
    <source>
        <dbReference type="Pfam" id="PF14478"/>
    </source>
</evidence>
<evidence type="ECO:0000313" key="3">
    <source>
        <dbReference type="Ensembl" id="ENSDLAP00005072936.1"/>
    </source>
</evidence>
<dbReference type="GO" id="GO:0015889">
    <property type="term" value="P:cobalamin transport"/>
    <property type="evidence" value="ECO:0007669"/>
    <property type="project" value="TreeGrafter"/>
</dbReference>
<feature type="domain" description="Transcobalamin-like C-terminal" evidence="2">
    <location>
        <begin position="78"/>
        <end position="150"/>
    </location>
</feature>
<feature type="signal peptide" evidence="1">
    <location>
        <begin position="1"/>
        <end position="22"/>
    </location>
</feature>
<protein>
    <recommendedName>
        <fullName evidence="2">Transcobalamin-like C-terminal domain-containing protein</fullName>
    </recommendedName>
</protein>
<name>A0A8P4GBD4_DICLA</name>
<evidence type="ECO:0000313" key="4">
    <source>
        <dbReference type="Proteomes" id="UP000694389"/>
    </source>
</evidence>
<dbReference type="InterPro" id="IPR027954">
    <property type="entry name" value="Transcobalamin-like_C"/>
</dbReference>
<dbReference type="PANTHER" id="PTHR10559">
    <property type="entry name" value="TRANSCOBALAMIN-1/GASTRIC INTRINSIC FACTOR"/>
    <property type="match status" value="1"/>
</dbReference>
<gene>
    <name evidence="3" type="primary">LOC127362272</name>
</gene>
<keyword evidence="4" id="KW-1185">Reference proteome</keyword>
<dbReference type="OMA" id="GAMLRIQ"/>
<dbReference type="AlphaFoldDB" id="A0A8P4GBD4"/>
<reference evidence="3" key="2">
    <citation type="submission" date="2025-09" db="UniProtKB">
        <authorList>
            <consortium name="Ensembl"/>
        </authorList>
    </citation>
    <scope>IDENTIFICATION</scope>
</reference>
<dbReference type="GO" id="GO:0031419">
    <property type="term" value="F:cobalamin binding"/>
    <property type="evidence" value="ECO:0007669"/>
    <property type="project" value="TreeGrafter"/>
</dbReference>